<feature type="domain" description="MIT" evidence="1">
    <location>
        <begin position="2"/>
        <end position="81"/>
    </location>
</feature>
<dbReference type="InterPro" id="IPR036181">
    <property type="entry name" value="MIT_dom_sf"/>
</dbReference>
<dbReference type="InterPro" id="IPR052817">
    <property type="entry name" value="MIT_domain_contain_protein1"/>
</dbReference>
<dbReference type="AlphaFoldDB" id="A0A067RHH2"/>
<dbReference type="SUPFAM" id="SSF116846">
    <property type="entry name" value="MIT domain"/>
    <property type="match status" value="1"/>
</dbReference>
<dbReference type="CDD" id="cd02685">
    <property type="entry name" value="MIT_C"/>
    <property type="match status" value="1"/>
</dbReference>
<dbReference type="InterPro" id="IPR032341">
    <property type="entry name" value="MITD1_C"/>
</dbReference>
<dbReference type="Proteomes" id="UP000027135">
    <property type="component" value="Unassembled WGS sequence"/>
</dbReference>
<dbReference type="Pfam" id="PF04212">
    <property type="entry name" value="MIT"/>
    <property type="match status" value="1"/>
</dbReference>
<dbReference type="SMART" id="SM00745">
    <property type="entry name" value="MIT"/>
    <property type="match status" value="1"/>
</dbReference>
<dbReference type="EMBL" id="KK852506">
    <property type="protein sequence ID" value="KDR22493.1"/>
    <property type="molecule type" value="Genomic_DNA"/>
</dbReference>
<accession>A0A067RHH2</accession>
<keyword evidence="3" id="KW-1185">Reference proteome</keyword>
<dbReference type="Gene3D" id="3.30.870.30">
    <property type="entry name" value="MITD, C-terminal phospholipase D-like domain"/>
    <property type="match status" value="1"/>
</dbReference>
<dbReference type="Pfam" id="PF16565">
    <property type="entry name" value="MIT_C"/>
    <property type="match status" value="1"/>
</dbReference>
<dbReference type="Gene3D" id="1.20.58.80">
    <property type="entry name" value="Phosphotransferase system, lactose/cellobiose-type IIA subunit"/>
    <property type="match status" value="1"/>
</dbReference>
<dbReference type="InterPro" id="IPR038113">
    <property type="entry name" value="MITD1_C_sf"/>
</dbReference>
<evidence type="ECO:0000259" key="1">
    <source>
        <dbReference type="SMART" id="SM00745"/>
    </source>
</evidence>
<dbReference type="eggNOG" id="KOG4509">
    <property type="taxonomic scope" value="Eukaryota"/>
</dbReference>
<dbReference type="FunCoup" id="A0A067RHH2">
    <property type="interactions" value="1187"/>
</dbReference>
<dbReference type="PANTHER" id="PTHR21222:SF1">
    <property type="entry name" value="MIT DOMAIN-CONTAINING PROTEIN 1"/>
    <property type="match status" value="1"/>
</dbReference>
<protein>
    <submittedName>
        <fullName evidence="2">MIT domain-containing protein 1</fullName>
    </submittedName>
</protein>
<dbReference type="InterPro" id="IPR007330">
    <property type="entry name" value="MIT_dom"/>
</dbReference>
<proteinExistence type="predicted"/>
<evidence type="ECO:0000313" key="2">
    <source>
        <dbReference type="EMBL" id="KDR22493.1"/>
    </source>
</evidence>
<evidence type="ECO:0000313" key="3">
    <source>
        <dbReference type="Proteomes" id="UP000027135"/>
    </source>
</evidence>
<organism evidence="2 3">
    <name type="scientific">Zootermopsis nevadensis</name>
    <name type="common">Dampwood termite</name>
    <dbReference type="NCBI Taxonomy" id="136037"/>
    <lineage>
        <taxon>Eukaryota</taxon>
        <taxon>Metazoa</taxon>
        <taxon>Ecdysozoa</taxon>
        <taxon>Arthropoda</taxon>
        <taxon>Hexapoda</taxon>
        <taxon>Insecta</taxon>
        <taxon>Pterygota</taxon>
        <taxon>Neoptera</taxon>
        <taxon>Polyneoptera</taxon>
        <taxon>Dictyoptera</taxon>
        <taxon>Blattodea</taxon>
        <taxon>Blattoidea</taxon>
        <taxon>Termitoidae</taxon>
        <taxon>Termopsidae</taxon>
        <taxon>Zootermopsis</taxon>
    </lineage>
</organism>
<dbReference type="InParanoid" id="A0A067RHH2"/>
<dbReference type="PANTHER" id="PTHR21222">
    <property type="entry name" value="MIT DOMAIN-CONTAINING PROTEIN 1"/>
    <property type="match status" value="1"/>
</dbReference>
<reference evidence="2 3" key="1">
    <citation type="journal article" date="2014" name="Nat. Commun.">
        <title>Molecular traces of alternative social organization in a termite genome.</title>
        <authorList>
            <person name="Terrapon N."/>
            <person name="Li C."/>
            <person name="Robertson H.M."/>
            <person name="Ji L."/>
            <person name="Meng X."/>
            <person name="Booth W."/>
            <person name="Chen Z."/>
            <person name="Childers C.P."/>
            <person name="Glastad K.M."/>
            <person name="Gokhale K."/>
            <person name="Gowin J."/>
            <person name="Gronenberg W."/>
            <person name="Hermansen R.A."/>
            <person name="Hu H."/>
            <person name="Hunt B.G."/>
            <person name="Huylmans A.K."/>
            <person name="Khalil S.M."/>
            <person name="Mitchell R.D."/>
            <person name="Munoz-Torres M.C."/>
            <person name="Mustard J.A."/>
            <person name="Pan H."/>
            <person name="Reese J.T."/>
            <person name="Scharf M.E."/>
            <person name="Sun F."/>
            <person name="Vogel H."/>
            <person name="Xiao J."/>
            <person name="Yang W."/>
            <person name="Yang Z."/>
            <person name="Yang Z."/>
            <person name="Zhou J."/>
            <person name="Zhu J."/>
            <person name="Brent C.S."/>
            <person name="Elsik C.G."/>
            <person name="Goodisman M.A."/>
            <person name="Liberles D.A."/>
            <person name="Roe R.M."/>
            <person name="Vargo E.L."/>
            <person name="Vilcinskas A."/>
            <person name="Wang J."/>
            <person name="Bornberg-Bauer E."/>
            <person name="Korb J."/>
            <person name="Zhang G."/>
            <person name="Liebig J."/>
        </authorList>
    </citation>
    <scope>NUCLEOTIDE SEQUENCE [LARGE SCALE GENOMIC DNA]</scope>
    <source>
        <tissue evidence="2">Whole organism</tissue>
    </source>
</reference>
<dbReference type="OMA" id="FYKASNP"/>
<name>A0A067RHH2_ZOONE</name>
<dbReference type="STRING" id="136037.A0A067RHH2"/>
<gene>
    <name evidence="2" type="ORF">L798_02292</name>
</gene>
<sequence>MTDAGIEAAAVIVLQNGVDLDNKKRYTEALVCYREGLQLLFNLMKGVTDSEKKKYLRTKVEAYMGRAEKIKGLIEEQKTMGKYHEQILIENDSTGHSYKNLFGRFLDDEVTSVEVEDPYVRSFHQCQNFLRFCELVVKSCCNLNKIRLLTSRDGSVKDQTQWLETMKQNLQRYRIDLMIEFSSTLHDRQIKLSNGWTIKIGRGLDYFKAPESKFSLGFFDMDLRRCHETTVDVYHIKDVKKSYG</sequence>
<dbReference type="OrthoDB" id="19553at2759"/>